<dbReference type="AlphaFoldDB" id="A0A1Y5SBX1"/>
<evidence type="ECO:0000313" key="3">
    <source>
        <dbReference type="Proteomes" id="UP000193870"/>
    </source>
</evidence>
<protein>
    <submittedName>
        <fullName evidence="2">Uncharacterized protein</fullName>
    </submittedName>
</protein>
<evidence type="ECO:0000256" key="1">
    <source>
        <dbReference type="SAM" id="Phobius"/>
    </source>
</evidence>
<keyword evidence="1" id="KW-0812">Transmembrane</keyword>
<keyword evidence="1" id="KW-1133">Transmembrane helix</keyword>
<sequence length="130" mass="14708">MPSFSSVRKRIYRSPSMKTLISLGLSICGGFFTSTLATEISKPEGMAWLEIPSTVSFWLLLGVLVLTFLFHRYMHSYETSVSAFQDAEYCMAYARSELIPAQIEASKREIDNGNYEQFDAAMQKIKDALK</sequence>
<organism evidence="2 3">
    <name type="scientific">Palleronia marisminoris</name>
    <dbReference type="NCBI Taxonomy" id="315423"/>
    <lineage>
        <taxon>Bacteria</taxon>
        <taxon>Pseudomonadati</taxon>
        <taxon>Pseudomonadota</taxon>
        <taxon>Alphaproteobacteria</taxon>
        <taxon>Rhodobacterales</taxon>
        <taxon>Roseobacteraceae</taxon>
        <taxon>Palleronia</taxon>
    </lineage>
</organism>
<proteinExistence type="predicted"/>
<accession>A0A1Y5SBX1</accession>
<dbReference type="Proteomes" id="UP000193870">
    <property type="component" value="Unassembled WGS sequence"/>
</dbReference>
<gene>
    <name evidence="2" type="ORF">PAM7066_01497</name>
</gene>
<evidence type="ECO:0000313" key="2">
    <source>
        <dbReference type="EMBL" id="SLN35684.1"/>
    </source>
</evidence>
<name>A0A1Y5SBX1_9RHOB</name>
<keyword evidence="1" id="KW-0472">Membrane</keyword>
<dbReference type="EMBL" id="FWFV01000003">
    <property type="protein sequence ID" value="SLN35684.1"/>
    <property type="molecule type" value="Genomic_DNA"/>
</dbReference>
<reference evidence="2 3" key="1">
    <citation type="submission" date="2017-03" db="EMBL/GenBank/DDBJ databases">
        <authorList>
            <person name="Afonso C.L."/>
            <person name="Miller P.J."/>
            <person name="Scott M.A."/>
            <person name="Spackman E."/>
            <person name="Goraichik I."/>
            <person name="Dimitrov K.M."/>
            <person name="Suarez D.L."/>
            <person name="Swayne D.E."/>
        </authorList>
    </citation>
    <scope>NUCLEOTIDE SEQUENCE [LARGE SCALE GENOMIC DNA]</scope>
    <source>
        <strain evidence="2 3">CECT 7066</strain>
    </source>
</reference>
<feature type="transmembrane region" description="Helical" evidence="1">
    <location>
        <begin position="47"/>
        <end position="70"/>
    </location>
</feature>
<keyword evidence="3" id="KW-1185">Reference proteome</keyword>